<evidence type="ECO:0000259" key="2">
    <source>
        <dbReference type="PROSITE" id="PS50405"/>
    </source>
</evidence>
<dbReference type="SFLD" id="SFLDS00019">
    <property type="entry name" value="Glutathione_Transferase_(cytos"/>
    <property type="match status" value="1"/>
</dbReference>
<feature type="domain" description="GST N-terminal" evidence="1">
    <location>
        <begin position="1"/>
        <end position="81"/>
    </location>
</feature>
<dbReference type="CDD" id="cd03057">
    <property type="entry name" value="GST_N_Beta"/>
    <property type="match status" value="1"/>
</dbReference>
<dbReference type="PROSITE" id="PS50404">
    <property type="entry name" value="GST_NTER"/>
    <property type="match status" value="1"/>
</dbReference>
<dbReference type="PANTHER" id="PTHR44051">
    <property type="entry name" value="GLUTATHIONE S-TRANSFERASE-RELATED"/>
    <property type="match status" value="1"/>
</dbReference>
<organism evidence="3 5">
    <name type="scientific">Xanthomonas citri pv. citri</name>
    <dbReference type="NCBI Taxonomy" id="611301"/>
    <lineage>
        <taxon>Bacteria</taxon>
        <taxon>Pseudomonadati</taxon>
        <taxon>Pseudomonadota</taxon>
        <taxon>Gammaproteobacteria</taxon>
        <taxon>Lysobacterales</taxon>
        <taxon>Lysobacteraceae</taxon>
        <taxon>Xanthomonas</taxon>
    </lineage>
</organism>
<dbReference type="Gene3D" id="3.40.30.10">
    <property type="entry name" value="Glutaredoxin"/>
    <property type="match status" value="1"/>
</dbReference>
<dbReference type="SUPFAM" id="SSF47616">
    <property type="entry name" value="GST C-terminal domain-like"/>
    <property type="match status" value="1"/>
</dbReference>
<dbReference type="InterPro" id="IPR036282">
    <property type="entry name" value="Glutathione-S-Trfase_C_sf"/>
</dbReference>
<dbReference type="SFLD" id="SFLDG01150">
    <property type="entry name" value="Main.1:_Beta-like"/>
    <property type="match status" value="1"/>
</dbReference>
<dbReference type="SFLD" id="SFLDG00358">
    <property type="entry name" value="Main_(cytGST)"/>
    <property type="match status" value="1"/>
</dbReference>
<evidence type="ECO:0000259" key="1">
    <source>
        <dbReference type="PROSITE" id="PS50404"/>
    </source>
</evidence>
<dbReference type="AlphaFoldDB" id="A0A0U4YLS6"/>
<gene>
    <name evidence="3" type="primary">gstB</name>
    <name evidence="4" type="synonym">gstA</name>
    <name evidence="4" type="ORF">GUH15_26330</name>
    <name evidence="3" type="ORF">XAC3562_450006</name>
</gene>
<reference evidence="4" key="2">
    <citation type="submission" date="2020-01" db="EMBL/GenBank/DDBJ databases">
        <authorList>
            <person name="Richard D."/>
        </authorList>
    </citation>
    <scope>NUCLEOTIDE SEQUENCE</scope>
    <source>
        <strain evidence="4">JP541</strain>
    </source>
</reference>
<keyword evidence="3" id="KW-0808">Transferase</keyword>
<dbReference type="EMBL" id="CCXZ01000139">
    <property type="protein sequence ID" value="CEG16588.1"/>
    <property type="molecule type" value="Genomic_DNA"/>
</dbReference>
<dbReference type="InterPro" id="IPR036249">
    <property type="entry name" value="Thioredoxin-like_sf"/>
</dbReference>
<dbReference type="KEGG" id="xcf:J172_02386"/>
<dbReference type="KEGG" id="xcu:J159_02383"/>
<keyword evidence="5" id="KW-1185">Reference proteome</keyword>
<dbReference type="KEGG" id="xcm:J164_02381"/>
<dbReference type="KEGG" id="xcn:J169_02392"/>
<protein>
    <submittedName>
        <fullName evidence="3">Glutathione S-transferase GST-6.0</fullName>
    </submittedName>
    <submittedName>
        <fullName evidence="4">Glutathione transferase GstA</fullName>
        <ecNumber evidence="3 4">2.5.1.18</ecNumber>
    </submittedName>
</protein>
<sequence>MKLYYSPVTCALSPYIVLLESGLDHELVVVDLKTHTLPDGADFYAINPLGYVPFLETSEGQRLAEGVAIIQYIADQAPEKQLAPANGTFERYQLQSRLNFIATELPKNYDYLFSSTATQEAKDKAARALCKHYAYIESILAQQPYFNGAQFSVADAYLFTVTHWARLVDLDLSDFVIVQRYLARIAERPAVRTALKVETAPRSGVACAA</sequence>
<dbReference type="Gene3D" id="1.20.1050.10">
    <property type="match status" value="1"/>
</dbReference>
<dbReference type="GeneID" id="66911346"/>
<dbReference type="NCBIfam" id="NF007831">
    <property type="entry name" value="PRK10542.1"/>
    <property type="match status" value="1"/>
</dbReference>
<dbReference type="Pfam" id="PF00043">
    <property type="entry name" value="GST_C"/>
    <property type="match status" value="1"/>
</dbReference>
<dbReference type="KEGG" id="xcw:J162_02384"/>
<evidence type="ECO:0000313" key="4">
    <source>
        <dbReference type="EMBL" id="MBD4339500.1"/>
    </source>
</evidence>
<evidence type="ECO:0000313" key="5">
    <source>
        <dbReference type="Proteomes" id="UP000052230"/>
    </source>
</evidence>
<dbReference type="Proteomes" id="UP000653002">
    <property type="component" value="Unassembled WGS sequence"/>
</dbReference>
<dbReference type="InterPro" id="IPR040079">
    <property type="entry name" value="Glutathione_S-Trfase"/>
</dbReference>
<comment type="caution">
    <text evidence="3">The sequence shown here is derived from an EMBL/GenBank/DDBJ whole genome shotgun (WGS) entry which is preliminary data.</text>
</comment>
<dbReference type="PANTHER" id="PTHR44051:SF8">
    <property type="entry name" value="GLUTATHIONE S-TRANSFERASE GSTA"/>
    <property type="match status" value="1"/>
</dbReference>
<name>A0A0U4YLS6_XANCI</name>
<dbReference type="OMA" id="WYERVRA"/>
<dbReference type="KEGG" id="xcr:J163_02379"/>
<accession>A0A0U4YLS6</accession>
<dbReference type="SUPFAM" id="SSF52833">
    <property type="entry name" value="Thioredoxin-like"/>
    <property type="match status" value="1"/>
</dbReference>
<feature type="domain" description="GST C-terminal" evidence="2">
    <location>
        <begin position="87"/>
        <end position="205"/>
    </location>
</feature>
<dbReference type="Pfam" id="PF13409">
    <property type="entry name" value="GST_N_2"/>
    <property type="match status" value="1"/>
</dbReference>
<dbReference type="GO" id="GO:0004364">
    <property type="term" value="F:glutathione transferase activity"/>
    <property type="evidence" value="ECO:0007669"/>
    <property type="project" value="UniProtKB-EC"/>
</dbReference>
<dbReference type="EMBL" id="JAABFR010002228">
    <property type="protein sequence ID" value="MBD4339500.1"/>
    <property type="molecule type" value="Genomic_DNA"/>
</dbReference>
<dbReference type="RefSeq" id="WP_011051437.1">
    <property type="nucleotide sequence ID" value="NZ_CAVLHM010000041.1"/>
</dbReference>
<dbReference type="PATRIC" id="fig|434928.28.peg.2444"/>
<reference evidence="3 5" key="1">
    <citation type="submission" date="2014-09" db="EMBL/GenBank/DDBJ databases">
        <authorList>
            <person name="Regsiter A."/>
        </authorList>
    </citation>
    <scope>NUCLEOTIDE SEQUENCE [LARGE SCALE GENOMIC DNA]</scope>
</reference>
<dbReference type="Proteomes" id="UP000052230">
    <property type="component" value="Unassembled WGS sequence"/>
</dbReference>
<dbReference type="CDD" id="cd03188">
    <property type="entry name" value="GST_C_Beta"/>
    <property type="match status" value="1"/>
</dbReference>
<proteinExistence type="predicted"/>
<evidence type="ECO:0000313" key="3">
    <source>
        <dbReference type="EMBL" id="CEG16588.1"/>
    </source>
</evidence>
<dbReference type="InterPro" id="IPR010987">
    <property type="entry name" value="Glutathione-S-Trfase_C-like"/>
</dbReference>
<dbReference type="InterPro" id="IPR004045">
    <property type="entry name" value="Glutathione_S-Trfase_N"/>
</dbReference>
<dbReference type="InterPro" id="IPR004046">
    <property type="entry name" value="GST_C"/>
</dbReference>
<dbReference type="PROSITE" id="PS50405">
    <property type="entry name" value="GST_CTER"/>
    <property type="match status" value="1"/>
</dbReference>
<dbReference type="EC" id="2.5.1.18" evidence="3 4"/>